<evidence type="ECO:0000313" key="14">
    <source>
        <dbReference type="EMBL" id="KAG2638944.1"/>
    </source>
</evidence>
<dbReference type="GO" id="GO:0016705">
    <property type="term" value="F:oxidoreductase activity, acting on paired donors, with incorporation or reduction of molecular oxygen"/>
    <property type="evidence" value="ECO:0007669"/>
    <property type="project" value="InterPro"/>
</dbReference>
<keyword evidence="9 12" id="KW-0408">Iron</keyword>
<keyword evidence="5" id="KW-0812">Transmembrane</keyword>
<dbReference type="InterPro" id="IPR017972">
    <property type="entry name" value="Cyt_P450_CS"/>
</dbReference>
<name>A0A8T0W0L3_PANVG</name>
<dbReference type="PANTHER" id="PTHR47953:SF19">
    <property type="entry name" value="OS06G0641600 PROTEIN"/>
    <property type="match status" value="1"/>
</dbReference>
<accession>A0A8T0W0L3</accession>
<protein>
    <submittedName>
        <fullName evidence="14">Uncharacterized protein</fullName>
    </submittedName>
</protein>
<keyword evidence="8 13" id="KW-0560">Oxidoreductase</keyword>
<dbReference type="InterPro" id="IPR036396">
    <property type="entry name" value="Cyt_P450_sf"/>
</dbReference>
<gene>
    <name evidence="14" type="ORF">PVAP13_2NG626000</name>
</gene>
<dbReference type="PROSITE" id="PS00086">
    <property type="entry name" value="CYTOCHROME_P450"/>
    <property type="match status" value="1"/>
</dbReference>
<dbReference type="CDD" id="cd11072">
    <property type="entry name" value="CYP71-like"/>
    <property type="match status" value="1"/>
</dbReference>
<evidence type="ECO:0000256" key="12">
    <source>
        <dbReference type="PIRSR" id="PIRSR602401-1"/>
    </source>
</evidence>
<dbReference type="AlphaFoldDB" id="A0A8T0W0L3"/>
<organism evidence="14 15">
    <name type="scientific">Panicum virgatum</name>
    <name type="common">Blackwell switchgrass</name>
    <dbReference type="NCBI Taxonomy" id="38727"/>
    <lineage>
        <taxon>Eukaryota</taxon>
        <taxon>Viridiplantae</taxon>
        <taxon>Streptophyta</taxon>
        <taxon>Embryophyta</taxon>
        <taxon>Tracheophyta</taxon>
        <taxon>Spermatophyta</taxon>
        <taxon>Magnoliopsida</taxon>
        <taxon>Liliopsida</taxon>
        <taxon>Poales</taxon>
        <taxon>Poaceae</taxon>
        <taxon>PACMAD clade</taxon>
        <taxon>Panicoideae</taxon>
        <taxon>Panicodae</taxon>
        <taxon>Paniceae</taxon>
        <taxon>Panicinae</taxon>
        <taxon>Panicum</taxon>
        <taxon>Panicum sect. Hiantes</taxon>
    </lineage>
</organism>
<sequence length="408" mass="46247">MRANDLAFSTRPMSPTGKILLGEGSYGLVFAPYGDGWRQLRRICSMELFSARRVRSFRAVREEEVRRLLRSVASSSASSPVNLSEMVSAYVADASVRVIIGSRFRDRETFLRLLERRLKNVPAQSLPDLFPSSRLAMLLSPTPRRMRSQREEMMAFVGTIIHDHQENRAASVEEEDLLDVLLRIQREDELDPPLTTENIKAVIIDIFGGSSETSATTLQWIMAELMRNPRVMRKAQDEVRRVLAGQETVTEDSIGELRYLPLVIKESLRLHPPAPLLIPRECRSPCRVLGFDVPAGAMVLVNAWAIGRDPKHWDTPEEFVPERFQDSGVDFKGADFEFIPFGAGRRMCPGIGFGLVNMELALACLLYYFDWELPDEMKPGDLDMTERQGITTRRRSDLLLVPTVRVPL</sequence>
<dbReference type="PRINTS" id="PR00385">
    <property type="entry name" value="P450"/>
</dbReference>
<dbReference type="GO" id="GO:0005506">
    <property type="term" value="F:iron ion binding"/>
    <property type="evidence" value="ECO:0007669"/>
    <property type="project" value="InterPro"/>
</dbReference>
<reference evidence="14" key="1">
    <citation type="submission" date="2020-05" db="EMBL/GenBank/DDBJ databases">
        <title>WGS assembly of Panicum virgatum.</title>
        <authorList>
            <person name="Lovell J.T."/>
            <person name="Jenkins J."/>
            <person name="Shu S."/>
            <person name="Juenger T.E."/>
            <person name="Schmutz J."/>
        </authorList>
    </citation>
    <scope>NUCLEOTIDE SEQUENCE</scope>
    <source>
        <strain evidence="14">AP13</strain>
    </source>
</reference>
<evidence type="ECO:0000256" key="7">
    <source>
        <dbReference type="ARBA" id="ARBA00022989"/>
    </source>
</evidence>
<evidence type="ECO:0000256" key="6">
    <source>
        <dbReference type="ARBA" id="ARBA00022723"/>
    </source>
</evidence>
<evidence type="ECO:0000256" key="5">
    <source>
        <dbReference type="ARBA" id="ARBA00022692"/>
    </source>
</evidence>
<keyword evidence="7" id="KW-1133">Transmembrane helix</keyword>
<evidence type="ECO:0000256" key="9">
    <source>
        <dbReference type="ARBA" id="ARBA00023004"/>
    </source>
</evidence>
<dbReference type="SUPFAM" id="SSF48264">
    <property type="entry name" value="Cytochrome P450"/>
    <property type="match status" value="1"/>
</dbReference>
<evidence type="ECO:0000256" key="1">
    <source>
        <dbReference type="ARBA" id="ARBA00001971"/>
    </source>
</evidence>
<comment type="subcellular location">
    <subcellularLocation>
        <location evidence="2">Membrane</location>
        <topology evidence="2">Single-pass membrane protein</topology>
    </subcellularLocation>
</comment>
<keyword evidence="10 13" id="KW-0503">Monooxygenase</keyword>
<dbReference type="PRINTS" id="PR00463">
    <property type="entry name" value="EP450I"/>
</dbReference>
<keyword evidence="6 12" id="KW-0479">Metal-binding</keyword>
<comment type="caution">
    <text evidence="14">The sequence shown here is derived from an EMBL/GenBank/DDBJ whole genome shotgun (WGS) entry which is preliminary data.</text>
</comment>
<comment type="cofactor">
    <cofactor evidence="1 12">
        <name>heme</name>
        <dbReference type="ChEBI" id="CHEBI:30413"/>
    </cofactor>
</comment>
<dbReference type="PANTHER" id="PTHR47953">
    <property type="entry name" value="OS08G0105600 PROTEIN"/>
    <property type="match status" value="1"/>
</dbReference>
<dbReference type="InterPro" id="IPR001128">
    <property type="entry name" value="Cyt_P450"/>
</dbReference>
<comment type="similarity">
    <text evidence="3 13">Belongs to the cytochrome P450 family.</text>
</comment>
<dbReference type="InterPro" id="IPR002401">
    <property type="entry name" value="Cyt_P450_E_grp-I"/>
</dbReference>
<evidence type="ECO:0000256" key="4">
    <source>
        <dbReference type="ARBA" id="ARBA00022617"/>
    </source>
</evidence>
<evidence type="ECO:0000256" key="11">
    <source>
        <dbReference type="ARBA" id="ARBA00023136"/>
    </source>
</evidence>
<evidence type="ECO:0000313" key="15">
    <source>
        <dbReference type="Proteomes" id="UP000823388"/>
    </source>
</evidence>
<dbReference type="Pfam" id="PF00067">
    <property type="entry name" value="p450"/>
    <property type="match status" value="1"/>
</dbReference>
<dbReference type="FunFam" id="1.10.630.10:FF:000064">
    <property type="entry name" value="Cytochrome P450 monooxygenase"/>
    <property type="match status" value="1"/>
</dbReference>
<evidence type="ECO:0000256" key="8">
    <source>
        <dbReference type="ARBA" id="ARBA00023002"/>
    </source>
</evidence>
<keyword evidence="11" id="KW-0472">Membrane</keyword>
<evidence type="ECO:0000256" key="3">
    <source>
        <dbReference type="ARBA" id="ARBA00010617"/>
    </source>
</evidence>
<evidence type="ECO:0000256" key="10">
    <source>
        <dbReference type="ARBA" id="ARBA00023033"/>
    </source>
</evidence>
<dbReference type="InterPro" id="IPR052306">
    <property type="entry name" value="CYP450_71D"/>
</dbReference>
<proteinExistence type="inferred from homology"/>
<dbReference type="GO" id="GO:0020037">
    <property type="term" value="F:heme binding"/>
    <property type="evidence" value="ECO:0007669"/>
    <property type="project" value="InterPro"/>
</dbReference>
<keyword evidence="15" id="KW-1185">Reference proteome</keyword>
<keyword evidence="4 12" id="KW-0349">Heme</keyword>
<dbReference type="Gene3D" id="1.10.630.10">
    <property type="entry name" value="Cytochrome P450"/>
    <property type="match status" value="1"/>
</dbReference>
<dbReference type="GO" id="GO:0016020">
    <property type="term" value="C:membrane"/>
    <property type="evidence" value="ECO:0007669"/>
    <property type="project" value="UniProtKB-SubCell"/>
</dbReference>
<feature type="binding site" description="axial binding residue" evidence="12">
    <location>
        <position position="348"/>
    </location>
    <ligand>
        <name>heme</name>
        <dbReference type="ChEBI" id="CHEBI:30413"/>
    </ligand>
    <ligandPart>
        <name>Fe</name>
        <dbReference type="ChEBI" id="CHEBI:18248"/>
    </ligandPart>
</feature>
<dbReference type="Proteomes" id="UP000823388">
    <property type="component" value="Chromosome 2N"/>
</dbReference>
<evidence type="ECO:0000256" key="2">
    <source>
        <dbReference type="ARBA" id="ARBA00004167"/>
    </source>
</evidence>
<evidence type="ECO:0000256" key="13">
    <source>
        <dbReference type="RuleBase" id="RU000461"/>
    </source>
</evidence>
<dbReference type="EMBL" id="CM029040">
    <property type="protein sequence ID" value="KAG2638944.1"/>
    <property type="molecule type" value="Genomic_DNA"/>
</dbReference>
<dbReference type="GO" id="GO:0004497">
    <property type="term" value="F:monooxygenase activity"/>
    <property type="evidence" value="ECO:0007669"/>
    <property type="project" value="UniProtKB-KW"/>
</dbReference>